<organism evidence="2 3">
    <name type="scientific">Amycolatopsis iheyensis</name>
    <dbReference type="NCBI Taxonomy" id="2945988"/>
    <lineage>
        <taxon>Bacteria</taxon>
        <taxon>Bacillati</taxon>
        <taxon>Actinomycetota</taxon>
        <taxon>Actinomycetes</taxon>
        <taxon>Pseudonocardiales</taxon>
        <taxon>Pseudonocardiaceae</taxon>
        <taxon>Amycolatopsis</taxon>
    </lineage>
</organism>
<dbReference type="InterPro" id="IPR022536">
    <property type="entry name" value="EspC"/>
</dbReference>
<dbReference type="RefSeq" id="WP_257920327.1">
    <property type="nucleotide sequence ID" value="NZ_JAMXQV010000006.1"/>
</dbReference>
<feature type="compositionally biased region" description="Pro residues" evidence="1">
    <location>
        <begin position="33"/>
        <end position="53"/>
    </location>
</feature>
<dbReference type="GO" id="GO:0009306">
    <property type="term" value="P:protein secretion"/>
    <property type="evidence" value="ECO:0007669"/>
    <property type="project" value="InterPro"/>
</dbReference>
<feature type="region of interest" description="Disordered" evidence="1">
    <location>
        <begin position="1"/>
        <end position="59"/>
    </location>
</feature>
<evidence type="ECO:0000256" key="1">
    <source>
        <dbReference type="SAM" id="MobiDB-lite"/>
    </source>
</evidence>
<name>A0A9X2N7E4_9PSEU</name>
<dbReference type="SUPFAM" id="SSF140453">
    <property type="entry name" value="EsxAB dimer-like"/>
    <property type="match status" value="1"/>
</dbReference>
<reference evidence="2" key="1">
    <citation type="submission" date="2022-06" db="EMBL/GenBank/DDBJ databases">
        <title>Amycolatopsis iheyaensis sp. nov., a new species of the genus Amycolatopsis isolated from soil in Iheya island, Japan.</title>
        <authorList>
            <person name="Ngamcharungchit C."/>
            <person name="Kanto H."/>
            <person name="Take A."/>
            <person name="Intra B."/>
            <person name="Matsumoto A."/>
            <person name="Panbangred W."/>
            <person name="Inahashi Y."/>
        </authorList>
    </citation>
    <scope>NUCLEOTIDE SEQUENCE</scope>
    <source>
        <strain evidence="2">OK19-0408</strain>
    </source>
</reference>
<evidence type="ECO:0000313" key="2">
    <source>
        <dbReference type="EMBL" id="MCR6483691.1"/>
    </source>
</evidence>
<dbReference type="Proteomes" id="UP001144096">
    <property type="component" value="Unassembled WGS sequence"/>
</dbReference>
<gene>
    <name evidence="2" type="ORF">M8542_12775</name>
</gene>
<dbReference type="EMBL" id="JAMXQV010000006">
    <property type="protein sequence ID" value="MCR6483691.1"/>
    <property type="molecule type" value="Genomic_DNA"/>
</dbReference>
<keyword evidence="3" id="KW-1185">Reference proteome</keyword>
<dbReference type="AlphaFoldDB" id="A0A9X2N7E4"/>
<sequence>MAGENGGWRVVSEPTPGVTPPPPSPGDHDAKPTPEPTPSPSPGPPPKRVPPWGPDIGVTPSWLRQRADACDETAVAVNALRGAADDTFAPLGRSAPGWAFAGSVDELRSRWDGLNDLLHQRLAEAAENFRLSADAYTKTDSAGADAVGGGRNLG</sequence>
<comment type="caution">
    <text evidence="2">The sequence shown here is derived from an EMBL/GenBank/DDBJ whole genome shotgun (WGS) entry which is preliminary data.</text>
</comment>
<evidence type="ECO:0000313" key="3">
    <source>
        <dbReference type="Proteomes" id="UP001144096"/>
    </source>
</evidence>
<proteinExistence type="predicted"/>
<protein>
    <submittedName>
        <fullName evidence="2">Type VII secretion target</fullName>
    </submittedName>
</protein>
<dbReference type="Pfam" id="PF10824">
    <property type="entry name" value="T7SS_ESX_EspC"/>
    <property type="match status" value="1"/>
</dbReference>
<dbReference type="InterPro" id="IPR036689">
    <property type="entry name" value="ESAT-6-like_sf"/>
</dbReference>
<accession>A0A9X2N7E4</accession>